<name>A0AAF3FLD0_9BILA</name>
<dbReference type="InterPro" id="IPR013128">
    <property type="entry name" value="Peptidase_C1A"/>
</dbReference>
<keyword evidence="2" id="KW-0645">Protease</keyword>
<dbReference type="Gene3D" id="3.90.70.10">
    <property type="entry name" value="Cysteine proteinases"/>
    <property type="match status" value="1"/>
</dbReference>
<keyword evidence="5" id="KW-0812">Transmembrane</keyword>
<feature type="domain" description="Peptidase C1A papain C-terminal" evidence="6">
    <location>
        <begin position="169"/>
        <end position="436"/>
    </location>
</feature>
<proteinExistence type="inferred from homology"/>
<dbReference type="SUPFAM" id="SSF54001">
    <property type="entry name" value="Cysteine proteinases"/>
    <property type="match status" value="1"/>
</dbReference>
<dbReference type="CDD" id="cd02620">
    <property type="entry name" value="Peptidase_C1A_CathepsinB"/>
    <property type="match status" value="1"/>
</dbReference>
<dbReference type="GO" id="GO:0006508">
    <property type="term" value="P:proteolysis"/>
    <property type="evidence" value="ECO:0007669"/>
    <property type="project" value="UniProtKB-KW"/>
</dbReference>
<evidence type="ECO:0000256" key="2">
    <source>
        <dbReference type="ARBA" id="ARBA00022670"/>
    </source>
</evidence>
<sequence>MTEIPIDEIALVPTASTSHNNTGREGVQVVVRQGDCASRRKHLLTKIRRFPFCYILVLALGILLLLSILSCILYETYRNGTLNFEHELVEHNIDDREYHMKIVNEVNSNQKSTWKAKYNRFASRSQENNSEDLGEVSKLLTKKQNLSDEALLQDTKEHLESLIKAPLNLPKSFDSRLQWPKCATIHEAPNQGGCGSCWSVSAASTMSDRLCIATNGSVQEQLSAQDLTSCCHNCGGCQGTHWAHSSFVYWKEHGIVTGGDYGSWEGCRPYEMPPNCGSPCSSSTYTKKRTPSCSQTCQSLYGKSYYDDLFKSRKAYWIWAERGGSEMTPIIHETIHSILKSESGTDIIKREIFLNGPILACFTLYEDFQHYDSGIYKPNRLKSKELYGHCAKLIGWGEEAGVQYWTYMNTWGRNWGEYGFFRIDQSEVPEEAVAGLL</sequence>
<dbReference type="Pfam" id="PF00112">
    <property type="entry name" value="Peptidase_C1"/>
    <property type="match status" value="1"/>
</dbReference>
<dbReference type="Proteomes" id="UP000887575">
    <property type="component" value="Unassembled WGS sequence"/>
</dbReference>
<evidence type="ECO:0000259" key="6">
    <source>
        <dbReference type="SMART" id="SM00645"/>
    </source>
</evidence>
<keyword evidence="7" id="KW-1185">Reference proteome</keyword>
<comment type="similarity">
    <text evidence="1">Belongs to the peptidase C1 family.</text>
</comment>
<reference evidence="8" key="1">
    <citation type="submission" date="2024-02" db="UniProtKB">
        <authorList>
            <consortium name="WormBaseParasite"/>
        </authorList>
    </citation>
    <scope>IDENTIFICATION</scope>
</reference>
<dbReference type="WBParaSite" id="MBELARI_LOCUS6880">
    <property type="protein sequence ID" value="MBELARI_LOCUS6880"/>
    <property type="gene ID" value="MBELARI_LOCUS6880"/>
</dbReference>
<accession>A0AAF3FLD0</accession>
<dbReference type="SMART" id="SM00645">
    <property type="entry name" value="Pept_C1"/>
    <property type="match status" value="1"/>
</dbReference>
<evidence type="ECO:0000256" key="5">
    <source>
        <dbReference type="SAM" id="Phobius"/>
    </source>
</evidence>
<keyword evidence="3" id="KW-0378">Hydrolase</keyword>
<dbReference type="AlphaFoldDB" id="A0AAF3FLD0"/>
<evidence type="ECO:0000256" key="3">
    <source>
        <dbReference type="ARBA" id="ARBA00022801"/>
    </source>
</evidence>
<keyword evidence="4" id="KW-0788">Thiol protease</keyword>
<evidence type="ECO:0000256" key="1">
    <source>
        <dbReference type="ARBA" id="ARBA00008455"/>
    </source>
</evidence>
<keyword evidence="5" id="KW-0472">Membrane</keyword>
<feature type="transmembrane region" description="Helical" evidence="5">
    <location>
        <begin position="50"/>
        <end position="69"/>
    </location>
</feature>
<dbReference type="GO" id="GO:0008234">
    <property type="term" value="F:cysteine-type peptidase activity"/>
    <property type="evidence" value="ECO:0007669"/>
    <property type="project" value="UniProtKB-KW"/>
</dbReference>
<keyword evidence="5" id="KW-1133">Transmembrane helix</keyword>
<dbReference type="InterPro" id="IPR000668">
    <property type="entry name" value="Peptidase_C1A_C"/>
</dbReference>
<dbReference type="InterPro" id="IPR000169">
    <property type="entry name" value="Pept_cys_AS"/>
</dbReference>
<protein>
    <recommendedName>
        <fullName evidence="6">Peptidase C1A papain C-terminal domain-containing protein</fullName>
    </recommendedName>
</protein>
<organism evidence="7 8">
    <name type="scientific">Mesorhabditis belari</name>
    <dbReference type="NCBI Taxonomy" id="2138241"/>
    <lineage>
        <taxon>Eukaryota</taxon>
        <taxon>Metazoa</taxon>
        <taxon>Ecdysozoa</taxon>
        <taxon>Nematoda</taxon>
        <taxon>Chromadorea</taxon>
        <taxon>Rhabditida</taxon>
        <taxon>Rhabditina</taxon>
        <taxon>Rhabditomorpha</taxon>
        <taxon>Rhabditoidea</taxon>
        <taxon>Rhabditidae</taxon>
        <taxon>Mesorhabditinae</taxon>
        <taxon>Mesorhabditis</taxon>
    </lineage>
</organism>
<dbReference type="InterPro" id="IPR038765">
    <property type="entry name" value="Papain-like_cys_pep_sf"/>
</dbReference>
<dbReference type="PANTHER" id="PTHR12411">
    <property type="entry name" value="CYSTEINE PROTEASE FAMILY C1-RELATED"/>
    <property type="match status" value="1"/>
</dbReference>
<dbReference type="PROSITE" id="PS00139">
    <property type="entry name" value="THIOL_PROTEASE_CYS"/>
    <property type="match status" value="1"/>
</dbReference>
<evidence type="ECO:0000256" key="4">
    <source>
        <dbReference type="ARBA" id="ARBA00022807"/>
    </source>
</evidence>
<evidence type="ECO:0000313" key="7">
    <source>
        <dbReference type="Proteomes" id="UP000887575"/>
    </source>
</evidence>
<evidence type="ECO:0000313" key="8">
    <source>
        <dbReference type="WBParaSite" id="MBELARI_LOCUS6880"/>
    </source>
</evidence>